<dbReference type="OrthoDB" id="9791779at2"/>
<dbReference type="GO" id="GO:0016020">
    <property type="term" value="C:membrane"/>
    <property type="evidence" value="ECO:0007669"/>
    <property type="project" value="TreeGrafter"/>
</dbReference>
<evidence type="ECO:0000313" key="3">
    <source>
        <dbReference type="Proteomes" id="UP000233398"/>
    </source>
</evidence>
<gene>
    <name evidence="2" type="ORF">CWD77_09255</name>
</gene>
<reference evidence="2 3" key="1">
    <citation type="submission" date="2017-11" db="EMBL/GenBank/DDBJ databases">
        <title>Rhodohalobacter 15182 sp. nov., isolated from a salt lake.</title>
        <authorList>
            <person name="Han S."/>
        </authorList>
    </citation>
    <scope>NUCLEOTIDE SEQUENCE [LARGE SCALE GENOMIC DNA]</scope>
    <source>
        <strain evidence="2 3">15182</strain>
    </source>
</reference>
<evidence type="ECO:0000259" key="1">
    <source>
        <dbReference type="Pfam" id="PF00561"/>
    </source>
</evidence>
<dbReference type="InterPro" id="IPR050266">
    <property type="entry name" value="AB_hydrolase_sf"/>
</dbReference>
<dbReference type="AlphaFoldDB" id="A0A2N0VHQ9"/>
<protein>
    <submittedName>
        <fullName evidence="2">Alpha/beta hydrolase</fullName>
    </submittedName>
</protein>
<keyword evidence="3" id="KW-1185">Reference proteome</keyword>
<keyword evidence="2" id="KW-0378">Hydrolase</keyword>
<dbReference type="SUPFAM" id="SSF53474">
    <property type="entry name" value="alpha/beta-Hydrolases"/>
    <property type="match status" value="1"/>
</dbReference>
<organism evidence="2 3">
    <name type="scientific">Rhodohalobacter barkolensis</name>
    <dbReference type="NCBI Taxonomy" id="2053187"/>
    <lineage>
        <taxon>Bacteria</taxon>
        <taxon>Pseudomonadati</taxon>
        <taxon>Balneolota</taxon>
        <taxon>Balneolia</taxon>
        <taxon>Balneolales</taxon>
        <taxon>Balneolaceae</taxon>
        <taxon>Rhodohalobacter</taxon>
    </lineage>
</organism>
<dbReference type="Pfam" id="PF00561">
    <property type="entry name" value="Abhydrolase_1"/>
    <property type="match status" value="1"/>
</dbReference>
<accession>A0A2N0VHQ9</accession>
<proteinExistence type="predicted"/>
<evidence type="ECO:0000313" key="2">
    <source>
        <dbReference type="EMBL" id="PKD43736.1"/>
    </source>
</evidence>
<dbReference type="Proteomes" id="UP000233398">
    <property type="component" value="Unassembled WGS sequence"/>
</dbReference>
<dbReference type="GO" id="GO:0016787">
    <property type="term" value="F:hydrolase activity"/>
    <property type="evidence" value="ECO:0007669"/>
    <property type="project" value="UniProtKB-KW"/>
</dbReference>
<dbReference type="RefSeq" id="WP_101073276.1">
    <property type="nucleotide sequence ID" value="NZ_PISP01000002.1"/>
</dbReference>
<dbReference type="PANTHER" id="PTHR43798:SF33">
    <property type="entry name" value="HYDROLASE, PUTATIVE (AFU_ORTHOLOGUE AFUA_2G14860)-RELATED"/>
    <property type="match status" value="1"/>
</dbReference>
<name>A0A2N0VHQ9_9BACT</name>
<dbReference type="Gene3D" id="3.40.50.1820">
    <property type="entry name" value="alpha/beta hydrolase"/>
    <property type="match status" value="1"/>
</dbReference>
<sequence length="228" mass="25375">MNSIILLHGALGTSDQLKPIAERLDLEQSIHLMNFEGHGSESTPDRPFRMEHFVENVIDFMDQHAIEKADFFGYSMGGYVAMMLAKDHPGKVGKVATLGTVLKWSSEVAEREVKFLNPDKIREKVPAFAAELENRHPAGWENVAAKTKDLLLDLGKNPRISDSEWSSISHKVRIHTGDRDATAGIGQSLDVCKKLPNGELMVLPDTPHPIERANLNLLISSLNDFLTR</sequence>
<feature type="domain" description="AB hydrolase-1" evidence="1">
    <location>
        <begin position="3"/>
        <end position="108"/>
    </location>
</feature>
<dbReference type="EMBL" id="PISP01000002">
    <property type="protein sequence ID" value="PKD43736.1"/>
    <property type="molecule type" value="Genomic_DNA"/>
</dbReference>
<dbReference type="PANTHER" id="PTHR43798">
    <property type="entry name" value="MONOACYLGLYCEROL LIPASE"/>
    <property type="match status" value="1"/>
</dbReference>
<dbReference type="InterPro" id="IPR029058">
    <property type="entry name" value="AB_hydrolase_fold"/>
</dbReference>
<dbReference type="InterPro" id="IPR000073">
    <property type="entry name" value="AB_hydrolase_1"/>
</dbReference>
<comment type="caution">
    <text evidence="2">The sequence shown here is derived from an EMBL/GenBank/DDBJ whole genome shotgun (WGS) entry which is preliminary data.</text>
</comment>